<accession>A0ABP9BA58</accession>
<evidence type="ECO:0008006" key="3">
    <source>
        <dbReference type="Google" id="ProtNLM"/>
    </source>
</evidence>
<dbReference type="RefSeq" id="WP_345618599.1">
    <property type="nucleotide sequence ID" value="NZ_BAABIG010000018.1"/>
</dbReference>
<evidence type="ECO:0000313" key="2">
    <source>
        <dbReference type="Proteomes" id="UP001501265"/>
    </source>
</evidence>
<dbReference type="Proteomes" id="UP001501265">
    <property type="component" value="Unassembled WGS sequence"/>
</dbReference>
<organism evidence="1 2">
    <name type="scientific">Streptomyces ziwulingensis</name>
    <dbReference type="NCBI Taxonomy" id="1045501"/>
    <lineage>
        <taxon>Bacteria</taxon>
        <taxon>Bacillati</taxon>
        <taxon>Actinomycetota</taxon>
        <taxon>Actinomycetes</taxon>
        <taxon>Kitasatosporales</taxon>
        <taxon>Streptomycetaceae</taxon>
        <taxon>Streptomyces</taxon>
    </lineage>
</organism>
<protein>
    <recommendedName>
        <fullName evidence="3">WXG100 family type VII secretion target</fullName>
    </recommendedName>
</protein>
<keyword evidence="2" id="KW-1185">Reference proteome</keyword>
<reference evidence="2" key="1">
    <citation type="journal article" date="2019" name="Int. J. Syst. Evol. Microbiol.">
        <title>The Global Catalogue of Microorganisms (GCM) 10K type strain sequencing project: providing services to taxonomists for standard genome sequencing and annotation.</title>
        <authorList>
            <consortium name="The Broad Institute Genomics Platform"/>
            <consortium name="The Broad Institute Genome Sequencing Center for Infectious Disease"/>
            <person name="Wu L."/>
            <person name="Ma J."/>
        </authorList>
    </citation>
    <scope>NUCLEOTIDE SEQUENCE [LARGE SCALE GENOMIC DNA]</scope>
    <source>
        <strain evidence="2">JCM 18081</strain>
    </source>
</reference>
<sequence>MSGEYSANVSDIRASSKHIDDAVRGAEALGPRFEENWDMTSGWWGEEGGDDFADAVGPQCREEKEQVTKTVSDITSGFLALVDAVAQEADNVQRPQVQALDDIEALKAESESRR</sequence>
<dbReference type="EMBL" id="BAABIG010000018">
    <property type="protein sequence ID" value="GAA4792639.1"/>
    <property type="molecule type" value="Genomic_DNA"/>
</dbReference>
<gene>
    <name evidence="1" type="ORF">GCM10023220_18130</name>
</gene>
<name>A0ABP9BA58_9ACTN</name>
<evidence type="ECO:0000313" key="1">
    <source>
        <dbReference type="EMBL" id="GAA4792639.1"/>
    </source>
</evidence>
<comment type="caution">
    <text evidence="1">The sequence shown here is derived from an EMBL/GenBank/DDBJ whole genome shotgun (WGS) entry which is preliminary data.</text>
</comment>
<proteinExistence type="predicted"/>